<keyword evidence="1" id="KW-0472">Membrane</keyword>
<reference evidence="2" key="1">
    <citation type="submission" date="2006-10" db="EMBL/GenBank/DDBJ databases">
        <title>Complete sequence of Solibacter usitatus Ellin6076.</title>
        <authorList>
            <consortium name="US DOE Joint Genome Institute"/>
            <person name="Copeland A."/>
            <person name="Lucas S."/>
            <person name="Lapidus A."/>
            <person name="Barry K."/>
            <person name="Detter J.C."/>
            <person name="Glavina del Rio T."/>
            <person name="Hammon N."/>
            <person name="Israni S."/>
            <person name="Dalin E."/>
            <person name="Tice H."/>
            <person name="Pitluck S."/>
            <person name="Thompson L.S."/>
            <person name="Brettin T."/>
            <person name="Bruce D."/>
            <person name="Han C."/>
            <person name="Tapia R."/>
            <person name="Gilna P."/>
            <person name="Schmutz J."/>
            <person name="Larimer F."/>
            <person name="Land M."/>
            <person name="Hauser L."/>
            <person name="Kyrpides N."/>
            <person name="Mikhailova N."/>
            <person name="Janssen P.H."/>
            <person name="Kuske C.R."/>
            <person name="Richardson P."/>
        </authorList>
    </citation>
    <scope>NUCLEOTIDE SEQUENCE</scope>
    <source>
        <strain evidence="2">Ellin6076</strain>
    </source>
</reference>
<dbReference type="InParanoid" id="Q024P9"/>
<sequence>MNCQEFWNTMPEFEPDAGHAHLAGCAACQTRWSQRRELEAGLRAVAASCRKLEAPARVEARLLKAFRAQSGIPERRTRRRWIPALTWAAAFAAMLALGFFLIHQREPEAARSTVSRGAERASVEMPSDMEGFIPLPNTEAVQANEEMDVVHVEVPRSAMLAVGLEVNADRAGEMVEADVMLGSDGVARAVRFLD</sequence>
<feature type="transmembrane region" description="Helical" evidence="1">
    <location>
        <begin position="81"/>
        <end position="102"/>
    </location>
</feature>
<proteinExistence type="predicted"/>
<dbReference type="KEGG" id="sus:Acid_2538"/>
<dbReference type="AlphaFoldDB" id="Q024P9"/>
<dbReference type="EMBL" id="CP000473">
    <property type="protein sequence ID" value="ABJ83527.1"/>
    <property type="molecule type" value="Genomic_DNA"/>
</dbReference>
<dbReference type="OrthoDB" id="129635at2"/>
<organism evidence="2">
    <name type="scientific">Solibacter usitatus (strain Ellin6076)</name>
    <dbReference type="NCBI Taxonomy" id="234267"/>
    <lineage>
        <taxon>Bacteria</taxon>
        <taxon>Pseudomonadati</taxon>
        <taxon>Acidobacteriota</taxon>
        <taxon>Terriglobia</taxon>
        <taxon>Bryobacterales</taxon>
        <taxon>Solibacteraceae</taxon>
        <taxon>Candidatus Solibacter</taxon>
    </lineage>
</organism>
<evidence type="ECO:0000256" key="1">
    <source>
        <dbReference type="SAM" id="Phobius"/>
    </source>
</evidence>
<dbReference type="STRING" id="234267.Acid_2538"/>
<evidence type="ECO:0000313" key="2">
    <source>
        <dbReference type="EMBL" id="ABJ83527.1"/>
    </source>
</evidence>
<keyword evidence="1" id="KW-0812">Transmembrane</keyword>
<name>Q024P9_SOLUE</name>
<keyword evidence="1" id="KW-1133">Transmembrane helix</keyword>
<protein>
    <submittedName>
        <fullName evidence="2">Uncharacterized protein</fullName>
    </submittedName>
</protein>
<accession>Q024P9</accession>
<dbReference type="HOGENOM" id="CLU_1401641_0_0_0"/>
<gene>
    <name evidence="2" type="ordered locus">Acid_2538</name>
</gene>